<dbReference type="STRING" id="1676925.ENSPKIP00000026343"/>
<evidence type="ECO:0000256" key="1">
    <source>
        <dbReference type="ARBA" id="ARBA00004323"/>
    </source>
</evidence>
<dbReference type="GeneTree" id="ENSGT00950000182923"/>
<dbReference type="Pfam" id="PF06990">
    <property type="entry name" value="Gal-3-0_sulfotr"/>
    <property type="match status" value="1"/>
</dbReference>
<keyword evidence="10" id="KW-0732">Signal</keyword>
<evidence type="ECO:0000256" key="3">
    <source>
        <dbReference type="ARBA" id="ARBA00022679"/>
    </source>
</evidence>
<keyword evidence="3" id="KW-0808">Transferase</keyword>
<dbReference type="PANTHER" id="PTHR14647">
    <property type="entry name" value="GALACTOSE-3-O-SULFOTRANSFERASE"/>
    <property type="match status" value="1"/>
</dbReference>
<evidence type="ECO:0000256" key="5">
    <source>
        <dbReference type="ARBA" id="ARBA00022968"/>
    </source>
</evidence>
<organism evidence="11 12">
    <name type="scientific">Paramormyrops kingsleyae</name>
    <dbReference type="NCBI Taxonomy" id="1676925"/>
    <lineage>
        <taxon>Eukaryota</taxon>
        <taxon>Metazoa</taxon>
        <taxon>Chordata</taxon>
        <taxon>Craniata</taxon>
        <taxon>Vertebrata</taxon>
        <taxon>Euteleostomi</taxon>
        <taxon>Actinopterygii</taxon>
        <taxon>Neopterygii</taxon>
        <taxon>Teleostei</taxon>
        <taxon>Osteoglossocephala</taxon>
        <taxon>Osteoglossomorpha</taxon>
        <taxon>Osteoglossiformes</taxon>
        <taxon>Mormyridae</taxon>
        <taxon>Paramormyrops</taxon>
    </lineage>
</organism>
<evidence type="ECO:0000313" key="12">
    <source>
        <dbReference type="Proteomes" id="UP000261540"/>
    </source>
</evidence>
<evidence type="ECO:0000256" key="7">
    <source>
        <dbReference type="ARBA" id="ARBA00023034"/>
    </source>
</evidence>
<feature type="signal peptide" evidence="10">
    <location>
        <begin position="1"/>
        <end position="22"/>
    </location>
</feature>
<dbReference type="Ensembl" id="ENSPKIT00000007099.1">
    <property type="protein sequence ID" value="ENSPKIP00000026343.1"/>
    <property type="gene ID" value="ENSPKIG00000008872.1"/>
</dbReference>
<dbReference type="GO" id="GO:0009247">
    <property type="term" value="P:glycolipid biosynthetic process"/>
    <property type="evidence" value="ECO:0007669"/>
    <property type="project" value="InterPro"/>
</dbReference>
<comment type="similarity">
    <text evidence="2">Belongs to the galactose-3-O-sulfotransferase family.</text>
</comment>
<evidence type="ECO:0000256" key="9">
    <source>
        <dbReference type="ARBA" id="ARBA00023180"/>
    </source>
</evidence>
<evidence type="ECO:0000313" key="11">
    <source>
        <dbReference type="Ensembl" id="ENSPKIP00000026343.1"/>
    </source>
</evidence>
<keyword evidence="7" id="KW-0333">Golgi apparatus</keyword>
<evidence type="ECO:0000256" key="8">
    <source>
        <dbReference type="ARBA" id="ARBA00023136"/>
    </source>
</evidence>
<keyword evidence="6" id="KW-1133">Transmembrane helix</keyword>
<evidence type="ECO:0000256" key="2">
    <source>
        <dbReference type="ARBA" id="ARBA00008124"/>
    </source>
</evidence>
<dbReference type="Gene3D" id="3.40.50.300">
    <property type="entry name" value="P-loop containing nucleotide triphosphate hydrolases"/>
    <property type="match status" value="1"/>
</dbReference>
<feature type="chain" id="PRO_5017180671" evidence="10">
    <location>
        <begin position="23"/>
        <end position="394"/>
    </location>
</feature>
<dbReference type="InterPro" id="IPR009729">
    <property type="entry name" value="Gal-3-0_sulfotransfrase"/>
</dbReference>
<reference evidence="11" key="1">
    <citation type="submission" date="2025-08" db="UniProtKB">
        <authorList>
            <consortium name="Ensembl"/>
        </authorList>
    </citation>
    <scope>IDENTIFICATION</scope>
</reference>
<accession>A0A3B3S784</accession>
<dbReference type="SUPFAM" id="SSF52540">
    <property type="entry name" value="P-loop containing nucleoside triphosphate hydrolases"/>
    <property type="match status" value="1"/>
</dbReference>
<dbReference type="PANTHER" id="PTHR14647:SF83">
    <property type="entry name" value="GALACTOSE-3-O-SULFOTRANSFERASE 3"/>
    <property type="match status" value="1"/>
</dbReference>
<dbReference type="InterPro" id="IPR027417">
    <property type="entry name" value="P-loop_NTPase"/>
</dbReference>
<protein>
    <submittedName>
        <fullName evidence="11">Galactose-3-O-sulfotransferase 3</fullName>
    </submittedName>
</protein>
<sequence>MSQKKIFLLLVAISSALLLRHGGHVSTMRPFHLGYSSLQSSSASGLKTKHTSIAFLKTHKTASTTVQNLLFRFAERNNLTVALPIQACDHQFCYPRTFSTRFVHSHTMSPQVITSHMRFNHSELRRLMPNDTVYITILREPTSMFESLFSYYNQYCLSFKRVPNGSLEAFLEQPWHYYRPHEKDSMYARNTLTFDLGGDKDRSPKDKAYIKGFIGEVERIFSLVMIAEHFDESLVLLRHLLAWDLEDMLYVRMNMRRPSSRRSLGADLPARIRSWNALDTALYEHFNKSLWERLRALGLSSVGREVHLLQSAQVRLVQGCFGGRLPQLRPAAFIRNKELRPWQPSPKVDIMGYDLPPNASRLGRGAGAMSHDLCVKLLMPEVQYSRLLLRSQSQ</sequence>
<name>A0A3B3S784_9TELE</name>
<evidence type="ECO:0000256" key="4">
    <source>
        <dbReference type="ARBA" id="ARBA00022692"/>
    </source>
</evidence>
<keyword evidence="9" id="KW-0325">Glycoprotein</keyword>
<evidence type="ECO:0000256" key="6">
    <source>
        <dbReference type="ARBA" id="ARBA00022989"/>
    </source>
</evidence>
<dbReference type="GO" id="GO:0000139">
    <property type="term" value="C:Golgi membrane"/>
    <property type="evidence" value="ECO:0007669"/>
    <property type="project" value="UniProtKB-SubCell"/>
</dbReference>
<dbReference type="Proteomes" id="UP000261540">
    <property type="component" value="Unplaced"/>
</dbReference>
<evidence type="ECO:0000256" key="10">
    <source>
        <dbReference type="SAM" id="SignalP"/>
    </source>
</evidence>
<proteinExistence type="inferred from homology"/>
<comment type="subcellular location">
    <subcellularLocation>
        <location evidence="1">Golgi apparatus membrane</location>
        <topology evidence="1">Single-pass type II membrane protein</topology>
    </subcellularLocation>
</comment>
<keyword evidence="5" id="KW-0735">Signal-anchor</keyword>
<keyword evidence="8" id="KW-0472">Membrane</keyword>
<dbReference type="AlphaFoldDB" id="A0A3B3S784"/>
<reference evidence="11" key="2">
    <citation type="submission" date="2025-09" db="UniProtKB">
        <authorList>
            <consortium name="Ensembl"/>
        </authorList>
    </citation>
    <scope>IDENTIFICATION</scope>
</reference>
<keyword evidence="12" id="KW-1185">Reference proteome</keyword>
<dbReference type="GO" id="GO:0001733">
    <property type="term" value="F:galactosylceramide sulfotransferase activity"/>
    <property type="evidence" value="ECO:0007669"/>
    <property type="project" value="InterPro"/>
</dbReference>
<keyword evidence="4" id="KW-0812">Transmembrane</keyword>